<keyword evidence="2" id="KW-1185">Reference proteome</keyword>
<organism evidence="1 2">
    <name type="scientific">Comamonas aquatica DA1877</name>
    <dbReference type="NCBI Taxonomy" id="1457173"/>
    <lineage>
        <taxon>Bacteria</taxon>
        <taxon>Pseudomonadati</taxon>
        <taxon>Pseudomonadota</taxon>
        <taxon>Betaproteobacteria</taxon>
        <taxon>Burkholderiales</taxon>
        <taxon>Comamonadaceae</taxon>
        <taxon>Comamonas</taxon>
    </lineage>
</organism>
<comment type="caution">
    <text evidence="1">The sequence shown here is derived from an EMBL/GenBank/DDBJ whole genome shotgun (WGS) entry which is preliminary data.</text>
</comment>
<dbReference type="RefSeq" id="WP_043387056.1">
    <property type="nucleotide sequence ID" value="NZ_JBOK01000027.1"/>
</dbReference>
<proteinExistence type="predicted"/>
<protein>
    <submittedName>
        <fullName evidence="1">Uncharacterized protein</fullName>
    </submittedName>
</protein>
<evidence type="ECO:0000313" key="2">
    <source>
        <dbReference type="Proteomes" id="UP000020766"/>
    </source>
</evidence>
<dbReference type="Proteomes" id="UP000020766">
    <property type="component" value="Unassembled WGS sequence"/>
</dbReference>
<dbReference type="PATRIC" id="fig|1457173.3.peg.3378"/>
<name>A0A014NHA4_9BURK</name>
<gene>
    <name evidence="1" type="ORF">AX13_09875</name>
</gene>
<sequence>MTAAIDPADYGALLEMEGTVAEQPTVRYMPVGTSGDSLPVLCLKVNEVGPHRTRSFTCNQPFPAGKHAAAQARAKQLKPGTRIKVQVVQQLMECHFPVTAHIHAVSATESQEAKHAQV</sequence>
<dbReference type="EMBL" id="JBOK01000027">
    <property type="protein sequence ID" value="EXU78788.1"/>
    <property type="molecule type" value="Genomic_DNA"/>
</dbReference>
<reference evidence="1 2" key="1">
    <citation type="submission" date="2014-01" db="EMBL/GenBank/DDBJ databases">
        <title>Interspecies Systems Biology Uncovers Metabolites Affecting C. elegans Gene Expression and Life History Traits.</title>
        <authorList>
            <person name="Watson E."/>
            <person name="Macneil L.T."/>
            <person name="Ritter A.D."/>
            <person name="Yilmaz L.S."/>
            <person name="Rosebrock A.P."/>
            <person name="Caudy A.A."/>
            <person name="Walhout A.J."/>
        </authorList>
    </citation>
    <scope>NUCLEOTIDE SEQUENCE [LARGE SCALE GENOMIC DNA]</scope>
    <source>
        <strain evidence="1 2">DA1877</strain>
    </source>
</reference>
<dbReference type="AlphaFoldDB" id="A0A014NHA4"/>
<accession>A0A014NHA4</accession>
<evidence type="ECO:0000313" key="1">
    <source>
        <dbReference type="EMBL" id="EXU78788.1"/>
    </source>
</evidence>